<feature type="domain" description="Ketoreductase" evidence="2">
    <location>
        <begin position="7"/>
        <end position="182"/>
    </location>
</feature>
<dbReference type="InterPro" id="IPR057326">
    <property type="entry name" value="KR_dom"/>
</dbReference>
<dbReference type="RefSeq" id="WP_254297039.1">
    <property type="nucleotide sequence ID" value="NZ_JAMLDX010000028.1"/>
</dbReference>
<comment type="similarity">
    <text evidence="1">Belongs to the short-chain dehydrogenases/reductases (SDR) family.</text>
</comment>
<reference evidence="3" key="1">
    <citation type="submission" date="2022-05" db="EMBL/GenBank/DDBJ databases">
        <title>Sphingomonas sp. strain MG17 Genome sequencing and assembly.</title>
        <authorList>
            <person name="Kim I."/>
        </authorList>
    </citation>
    <scope>NUCLEOTIDE SEQUENCE</scope>
    <source>
        <strain evidence="3">MG17</strain>
    </source>
</reference>
<dbReference type="PRINTS" id="PR00080">
    <property type="entry name" value="SDRFAMILY"/>
</dbReference>
<dbReference type="PROSITE" id="PS00061">
    <property type="entry name" value="ADH_SHORT"/>
    <property type="match status" value="1"/>
</dbReference>
<dbReference type="Gene3D" id="3.40.50.720">
    <property type="entry name" value="NAD(P)-binding Rossmann-like Domain"/>
    <property type="match status" value="1"/>
</dbReference>
<dbReference type="EMBL" id="JAMLDX010000028">
    <property type="protein sequence ID" value="MCP3733009.1"/>
    <property type="molecule type" value="Genomic_DNA"/>
</dbReference>
<dbReference type="PRINTS" id="PR00081">
    <property type="entry name" value="GDHRDH"/>
</dbReference>
<dbReference type="SUPFAM" id="SSF51735">
    <property type="entry name" value="NAD(P)-binding Rossmann-fold domains"/>
    <property type="match status" value="1"/>
</dbReference>
<dbReference type="SMART" id="SM00822">
    <property type="entry name" value="PKS_KR"/>
    <property type="match status" value="1"/>
</dbReference>
<protein>
    <submittedName>
        <fullName evidence="3">SDR family NAD(P)-dependent oxidoreductase</fullName>
    </submittedName>
</protein>
<evidence type="ECO:0000256" key="1">
    <source>
        <dbReference type="RuleBase" id="RU000363"/>
    </source>
</evidence>
<name>A0A9X2HT42_9SPHN</name>
<proteinExistence type="inferred from homology"/>
<dbReference type="AlphaFoldDB" id="A0A9X2HT42"/>
<comment type="caution">
    <text evidence="3">The sequence shown here is derived from an EMBL/GenBank/DDBJ whole genome shotgun (WGS) entry which is preliminary data.</text>
</comment>
<sequence>MDDNLPDVVLVTGGNRGLGRAIVERLHADGYLISVGARDLSDLGWLSAGPSILKCRIDLSDRESIRRWAEDTVAAFGRIDAIVNNAGFSAACSLDDDDENGLDMMWEINAKGPLRLARACWPYLKQSGHGRIVTISSLSGVRVRSADTGGYAMTKHAAVALTHALRFAGWDDGIRTTNICPGLIATDMSLGVDTLPREQMSQPEDIAGVVSHILSLPNNASVTTVPVNCVLETNY</sequence>
<dbReference type="InterPro" id="IPR020904">
    <property type="entry name" value="Sc_DH/Rdtase_CS"/>
</dbReference>
<evidence type="ECO:0000313" key="3">
    <source>
        <dbReference type="EMBL" id="MCP3733009.1"/>
    </source>
</evidence>
<accession>A0A9X2HT42</accession>
<dbReference type="PANTHER" id="PTHR43976">
    <property type="entry name" value="SHORT CHAIN DEHYDROGENASE"/>
    <property type="match status" value="1"/>
</dbReference>
<dbReference type="InterPro" id="IPR051911">
    <property type="entry name" value="SDR_oxidoreductase"/>
</dbReference>
<dbReference type="InterPro" id="IPR036291">
    <property type="entry name" value="NAD(P)-bd_dom_sf"/>
</dbReference>
<dbReference type="Pfam" id="PF00106">
    <property type="entry name" value="adh_short"/>
    <property type="match status" value="1"/>
</dbReference>
<dbReference type="InterPro" id="IPR002347">
    <property type="entry name" value="SDR_fam"/>
</dbReference>
<organism evidence="3 4">
    <name type="scientific">Sphingomonas tagetis</name>
    <dbReference type="NCBI Taxonomy" id="2949092"/>
    <lineage>
        <taxon>Bacteria</taxon>
        <taxon>Pseudomonadati</taxon>
        <taxon>Pseudomonadota</taxon>
        <taxon>Alphaproteobacteria</taxon>
        <taxon>Sphingomonadales</taxon>
        <taxon>Sphingomonadaceae</taxon>
        <taxon>Sphingomonas</taxon>
    </lineage>
</organism>
<gene>
    <name evidence="3" type="ORF">M9978_21580</name>
</gene>
<evidence type="ECO:0000313" key="4">
    <source>
        <dbReference type="Proteomes" id="UP001139451"/>
    </source>
</evidence>
<dbReference type="PANTHER" id="PTHR43976:SF20">
    <property type="entry name" value="AGROPINE SYNTHESIS REDUCTASE"/>
    <property type="match status" value="1"/>
</dbReference>
<dbReference type="Proteomes" id="UP001139451">
    <property type="component" value="Unassembled WGS sequence"/>
</dbReference>
<keyword evidence="4" id="KW-1185">Reference proteome</keyword>
<evidence type="ECO:0000259" key="2">
    <source>
        <dbReference type="SMART" id="SM00822"/>
    </source>
</evidence>